<dbReference type="PANTHER" id="PTHR36849:SF1">
    <property type="entry name" value="CYTOPLASMIC PROTEIN"/>
    <property type="match status" value="1"/>
</dbReference>
<name>A0A3D8Q2W3_9BACI</name>
<dbReference type="InterPro" id="IPR052552">
    <property type="entry name" value="YeaO-like"/>
</dbReference>
<comment type="caution">
    <text evidence="1">The sequence shown here is derived from an EMBL/GenBank/DDBJ whole genome shotgun (WGS) entry which is preliminary data.</text>
</comment>
<reference evidence="2" key="1">
    <citation type="submission" date="2017-11" db="EMBL/GenBank/DDBJ databases">
        <authorList>
            <person name="Zhu W."/>
        </authorList>
    </citation>
    <scope>NUCLEOTIDE SEQUENCE [LARGE SCALE GENOMIC DNA]</scope>
    <source>
        <strain evidence="2">CAU 1183</strain>
    </source>
</reference>
<dbReference type="EMBL" id="PIOC01000001">
    <property type="protein sequence ID" value="RDW22327.1"/>
    <property type="molecule type" value="Genomic_DNA"/>
</dbReference>
<evidence type="ECO:0000313" key="1">
    <source>
        <dbReference type="EMBL" id="RDW22327.1"/>
    </source>
</evidence>
<sequence>MPIKIKRIYEEVNDDDGVRVLVDRLWPRGIAKKDAKLDYWLKDIGPTPDLRKAFHQGELNFSVFRKRYVEQLKNGEQLEALGKLKDIVAEHKIVTLLFAAKDVENNQARILQEILKDER</sequence>
<dbReference type="PANTHER" id="PTHR36849">
    <property type="entry name" value="CYTOPLASMIC PROTEIN-RELATED"/>
    <property type="match status" value="1"/>
</dbReference>
<evidence type="ECO:0000313" key="2">
    <source>
        <dbReference type="Proteomes" id="UP000257143"/>
    </source>
</evidence>
<dbReference type="Proteomes" id="UP000257143">
    <property type="component" value="Unassembled WGS sequence"/>
</dbReference>
<gene>
    <name evidence="1" type="ORF">CWR48_01065</name>
</gene>
<dbReference type="Pfam" id="PF22752">
    <property type="entry name" value="DUF488-N3i"/>
    <property type="match status" value="1"/>
</dbReference>
<proteinExistence type="predicted"/>
<organism evidence="1 2">
    <name type="scientific">Oceanobacillus arenosus</name>
    <dbReference type="NCBI Taxonomy" id="1229153"/>
    <lineage>
        <taxon>Bacteria</taxon>
        <taxon>Bacillati</taxon>
        <taxon>Bacillota</taxon>
        <taxon>Bacilli</taxon>
        <taxon>Bacillales</taxon>
        <taxon>Bacillaceae</taxon>
        <taxon>Oceanobacillus</taxon>
    </lineage>
</organism>
<dbReference type="OrthoDB" id="9790745at2"/>
<protein>
    <submittedName>
        <fullName evidence="1">DUF488 domain-containing protein</fullName>
    </submittedName>
</protein>
<keyword evidence="2" id="KW-1185">Reference proteome</keyword>
<dbReference type="RefSeq" id="WP_115771185.1">
    <property type="nucleotide sequence ID" value="NZ_PIOC01000001.1"/>
</dbReference>
<dbReference type="AlphaFoldDB" id="A0A3D8Q2W3"/>
<accession>A0A3D8Q2W3</accession>